<evidence type="ECO:0000256" key="1">
    <source>
        <dbReference type="ARBA" id="ARBA00022737"/>
    </source>
</evidence>
<name>A0A0F9CQ12_9ZZZZ</name>
<dbReference type="PANTHER" id="PTHR19860:SF40">
    <property type="entry name" value="WD40 REPEAT-CONTAINING PROTEIN"/>
    <property type="match status" value="1"/>
</dbReference>
<dbReference type="Gene3D" id="3.40.50.150">
    <property type="entry name" value="Vaccinia Virus protein VP39"/>
    <property type="match status" value="1"/>
</dbReference>
<dbReference type="InterPro" id="IPR051191">
    <property type="entry name" value="DCAF12"/>
</dbReference>
<gene>
    <name evidence="2" type="ORF">LCGC14_2295300</name>
</gene>
<keyword evidence="1" id="KW-0677">Repeat</keyword>
<sequence>MHSERDHLRTHVFPVLEERLRERFHHLETIDLRWGVESASEDDQARREVLVLKVCLNEIERSRPFLIGILADRYGWVPPADRMAAAAGEAGFEADLAHKSVTELEILYGVLDSPDQRSRSWFYFRDPLPYQEMAPETAAQYSDAYSTDPATRDYADRLVKVFANLRPRMKLSGSLWLVLGDDYRNGSTGVPRTVAKALMEDGWRLKRIYAWDKGDCRVVRT</sequence>
<dbReference type="AlphaFoldDB" id="A0A0F9CQ12"/>
<accession>A0A0F9CQ12</accession>
<dbReference type="PANTHER" id="PTHR19860">
    <property type="entry name" value="DDB1- AND CUL4-ASSOCIATED FACTOR 12-RELATED"/>
    <property type="match status" value="1"/>
</dbReference>
<comment type="caution">
    <text evidence="2">The sequence shown here is derived from an EMBL/GenBank/DDBJ whole genome shotgun (WGS) entry which is preliminary data.</text>
</comment>
<dbReference type="GO" id="GO:0080008">
    <property type="term" value="C:Cul4-RING E3 ubiquitin ligase complex"/>
    <property type="evidence" value="ECO:0007669"/>
    <property type="project" value="TreeGrafter"/>
</dbReference>
<feature type="non-terminal residue" evidence="2">
    <location>
        <position position="221"/>
    </location>
</feature>
<protein>
    <submittedName>
        <fullName evidence="2">Uncharacterized protein</fullName>
    </submittedName>
</protein>
<reference evidence="2" key="1">
    <citation type="journal article" date="2015" name="Nature">
        <title>Complex archaea that bridge the gap between prokaryotes and eukaryotes.</title>
        <authorList>
            <person name="Spang A."/>
            <person name="Saw J.H."/>
            <person name="Jorgensen S.L."/>
            <person name="Zaremba-Niedzwiedzka K."/>
            <person name="Martijn J."/>
            <person name="Lind A.E."/>
            <person name="van Eijk R."/>
            <person name="Schleper C."/>
            <person name="Guy L."/>
            <person name="Ettema T.J."/>
        </authorList>
    </citation>
    <scope>NUCLEOTIDE SEQUENCE</scope>
</reference>
<dbReference type="InterPro" id="IPR029063">
    <property type="entry name" value="SAM-dependent_MTases_sf"/>
</dbReference>
<proteinExistence type="predicted"/>
<organism evidence="2">
    <name type="scientific">marine sediment metagenome</name>
    <dbReference type="NCBI Taxonomy" id="412755"/>
    <lineage>
        <taxon>unclassified sequences</taxon>
        <taxon>metagenomes</taxon>
        <taxon>ecological metagenomes</taxon>
    </lineage>
</organism>
<dbReference type="EMBL" id="LAZR01032245">
    <property type="protein sequence ID" value="KKL51458.1"/>
    <property type="molecule type" value="Genomic_DNA"/>
</dbReference>
<evidence type="ECO:0000313" key="2">
    <source>
        <dbReference type="EMBL" id="KKL51458.1"/>
    </source>
</evidence>